<dbReference type="PANTHER" id="PTHR45717">
    <property type="entry name" value="OS12G0527900 PROTEIN"/>
    <property type="match status" value="1"/>
</dbReference>
<reference evidence="8 9" key="1">
    <citation type="submission" date="2021-09" db="EMBL/GenBank/DDBJ databases">
        <title>Genomic insights and catalytic innovation underlie evolution of tropane alkaloids biosynthesis.</title>
        <authorList>
            <person name="Wang Y.-J."/>
            <person name="Tian T."/>
            <person name="Huang J.-P."/>
            <person name="Huang S.-X."/>
        </authorList>
    </citation>
    <scope>NUCLEOTIDE SEQUENCE [LARGE SCALE GENOMIC DNA]</scope>
    <source>
        <strain evidence="8">KIB-2018</strain>
        <tissue evidence="8">Leaf</tissue>
    </source>
</reference>
<feature type="compositionally biased region" description="Polar residues" evidence="7">
    <location>
        <begin position="29"/>
        <end position="38"/>
    </location>
</feature>
<evidence type="ECO:0000256" key="1">
    <source>
        <dbReference type="ARBA" id="ARBA00004173"/>
    </source>
</evidence>
<gene>
    <name evidence="8" type="ORF">K2173_014976</name>
</gene>
<keyword evidence="3" id="KW-0677">Repeat</keyword>
<evidence type="ECO:0008006" key="10">
    <source>
        <dbReference type="Google" id="ProtNLM"/>
    </source>
</evidence>
<dbReference type="PANTHER" id="PTHR45717:SF15">
    <property type="entry name" value="AGL218WP"/>
    <property type="match status" value="1"/>
</dbReference>
<evidence type="ECO:0000256" key="3">
    <source>
        <dbReference type="ARBA" id="ARBA00022737"/>
    </source>
</evidence>
<proteinExistence type="inferred from homology"/>
<feature type="compositionally biased region" description="Polar residues" evidence="7">
    <location>
        <begin position="1"/>
        <end position="14"/>
    </location>
</feature>
<dbReference type="GO" id="GO:0003729">
    <property type="term" value="F:mRNA binding"/>
    <property type="evidence" value="ECO:0007669"/>
    <property type="project" value="UniProtKB-ARBA"/>
</dbReference>
<dbReference type="SUPFAM" id="SSF48452">
    <property type="entry name" value="TPR-like"/>
    <property type="match status" value="1"/>
</dbReference>
<dbReference type="InterPro" id="IPR002885">
    <property type="entry name" value="PPR_rpt"/>
</dbReference>
<evidence type="ECO:0000313" key="9">
    <source>
        <dbReference type="Proteomes" id="UP001159364"/>
    </source>
</evidence>
<dbReference type="FunFam" id="1.25.40.10:FF:000394">
    <property type="entry name" value="Pentatricopeptide repeat-containing protein, mitochondrial"/>
    <property type="match status" value="1"/>
</dbReference>
<protein>
    <recommendedName>
        <fullName evidence="10">Pentatricopeptide repeat-containing protein</fullName>
    </recommendedName>
</protein>
<dbReference type="NCBIfam" id="TIGR00756">
    <property type="entry name" value="PPR"/>
    <property type="match status" value="3"/>
</dbReference>
<evidence type="ECO:0000256" key="4">
    <source>
        <dbReference type="ARBA" id="ARBA00022946"/>
    </source>
</evidence>
<keyword evidence="5" id="KW-0496">Mitochondrion</keyword>
<dbReference type="EMBL" id="JAIWQS010000003">
    <property type="protein sequence ID" value="KAJ8770363.1"/>
    <property type="molecule type" value="Genomic_DNA"/>
</dbReference>
<evidence type="ECO:0000256" key="2">
    <source>
        <dbReference type="ARBA" id="ARBA00007626"/>
    </source>
</evidence>
<feature type="repeat" description="PPR" evidence="6">
    <location>
        <begin position="257"/>
        <end position="291"/>
    </location>
</feature>
<feature type="compositionally biased region" description="Acidic residues" evidence="7">
    <location>
        <begin position="43"/>
        <end position="63"/>
    </location>
</feature>
<evidence type="ECO:0000256" key="7">
    <source>
        <dbReference type="SAM" id="MobiDB-lite"/>
    </source>
</evidence>
<comment type="caution">
    <text evidence="8">The sequence shown here is derived from an EMBL/GenBank/DDBJ whole genome shotgun (WGS) entry which is preliminary data.</text>
</comment>
<evidence type="ECO:0000313" key="8">
    <source>
        <dbReference type="EMBL" id="KAJ8770363.1"/>
    </source>
</evidence>
<dbReference type="PROSITE" id="PS51375">
    <property type="entry name" value="PPR"/>
    <property type="match status" value="2"/>
</dbReference>
<dbReference type="Proteomes" id="UP001159364">
    <property type="component" value="Linkage Group LG03"/>
</dbReference>
<dbReference type="Pfam" id="PF13812">
    <property type="entry name" value="PPR_3"/>
    <property type="match status" value="1"/>
</dbReference>
<accession>A0AAV8TW61</accession>
<dbReference type="Pfam" id="PF01535">
    <property type="entry name" value="PPR"/>
    <property type="match status" value="3"/>
</dbReference>
<keyword evidence="9" id="KW-1185">Reference proteome</keyword>
<evidence type="ECO:0000256" key="5">
    <source>
        <dbReference type="ARBA" id="ARBA00023128"/>
    </source>
</evidence>
<keyword evidence="4" id="KW-0809">Transit peptide</keyword>
<dbReference type="GO" id="GO:0005739">
    <property type="term" value="C:mitochondrion"/>
    <property type="evidence" value="ECO:0007669"/>
    <property type="project" value="UniProtKB-SubCell"/>
</dbReference>
<feature type="region of interest" description="Disordered" evidence="7">
    <location>
        <begin position="1"/>
        <end position="88"/>
    </location>
</feature>
<dbReference type="InterPro" id="IPR011990">
    <property type="entry name" value="TPR-like_helical_dom_sf"/>
</dbReference>
<feature type="repeat" description="PPR" evidence="6">
    <location>
        <begin position="431"/>
        <end position="466"/>
    </location>
</feature>
<evidence type="ECO:0000256" key="6">
    <source>
        <dbReference type="PROSITE-ProRule" id="PRU00708"/>
    </source>
</evidence>
<sequence>MGTRNLSSQAGAKSSKSDDDLEDGFSELETISSNTTEDTAVGSDDELLSEPDILDDNHEEDCIGEPSQTAFELSGAETDLSEKKPQNKGPSELFKAIVTSPTSLYDVLNKWVEEGKDLSRTEITTAMLNLRKRRMYLKALQLSKWLETNKRLEFCEIDYASRLYLVAKVNGLQKAESYIHQIPESFRGELIYRALLANCVNSNNLKKAEEVFNKMRDLEFPVTLFSCTQLLLLYKRADRRKIADVLLVMEKENIKPSPFTYKLLIDAKGRSNDITGMDQVFEMMKSEGFEPDTSTEAKAIMAKHYIFGGLNEKAEGVLKEIEGGNLKEHRWACKLLLPLYGSLGKADEVRRVWKVCESNPSLEECVAAIEAWGKLNNVDEAEAVFELTSSKWKKLSSKHYAALLRVYADHKKLVKGKDLVKQMADNGCQIGPLTWDALVKLLAEAGEVEKADSVLQKAVEQSSVRPMFNSFMTVMDQYAKRGDVRNAEKIFHRMRQADFGSRVRQYESLIQTYINAKAPAYGIRDRMKADNVFPHKRLAALLDEVDPFTKTAVS</sequence>
<name>A0AAV8TW61_9ROSI</name>
<organism evidence="8 9">
    <name type="scientific">Erythroxylum novogranatense</name>
    <dbReference type="NCBI Taxonomy" id="1862640"/>
    <lineage>
        <taxon>Eukaryota</taxon>
        <taxon>Viridiplantae</taxon>
        <taxon>Streptophyta</taxon>
        <taxon>Embryophyta</taxon>
        <taxon>Tracheophyta</taxon>
        <taxon>Spermatophyta</taxon>
        <taxon>Magnoliopsida</taxon>
        <taxon>eudicotyledons</taxon>
        <taxon>Gunneridae</taxon>
        <taxon>Pentapetalae</taxon>
        <taxon>rosids</taxon>
        <taxon>fabids</taxon>
        <taxon>Malpighiales</taxon>
        <taxon>Erythroxylaceae</taxon>
        <taxon>Erythroxylum</taxon>
    </lineage>
</organism>
<dbReference type="AlphaFoldDB" id="A0AAV8TW61"/>
<dbReference type="Gene3D" id="1.25.40.10">
    <property type="entry name" value="Tetratricopeptide repeat domain"/>
    <property type="match status" value="2"/>
</dbReference>
<comment type="subcellular location">
    <subcellularLocation>
        <location evidence="1">Mitochondrion</location>
    </subcellularLocation>
</comment>
<comment type="similarity">
    <text evidence="2">Belongs to the PPR family. P subfamily.</text>
</comment>